<dbReference type="PROSITE" id="PS50103">
    <property type="entry name" value="ZF_C3H1"/>
    <property type="match status" value="1"/>
</dbReference>
<protein>
    <recommendedName>
        <fullName evidence="9">C3H1-type domain-containing protein</fullName>
    </recommendedName>
</protein>
<evidence type="ECO:0000259" key="6">
    <source>
        <dbReference type="PROSITE" id="PS51857"/>
    </source>
</evidence>
<keyword evidence="3 4" id="KW-0862">Zinc</keyword>
<evidence type="ECO:0000313" key="7">
    <source>
        <dbReference type="EMBL" id="CAE8592163.1"/>
    </source>
</evidence>
<dbReference type="Pfam" id="PF00642">
    <property type="entry name" value="zf-CCCH"/>
    <property type="match status" value="1"/>
</dbReference>
<reference evidence="7" key="1">
    <citation type="submission" date="2021-02" db="EMBL/GenBank/DDBJ databases">
        <authorList>
            <person name="Dougan E. K."/>
            <person name="Rhodes N."/>
            <person name="Thang M."/>
            <person name="Chan C."/>
        </authorList>
    </citation>
    <scope>NUCLEOTIDE SEQUENCE</scope>
</reference>
<feature type="domain" description="C3H1-type" evidence="5">
    <location>
        <begin position="180"/>
        <end position="205"/>
    </location>
</feature>
<dbReference type="SMART" id="SM00357">
    <property type="entry name" value="CSP"/>
    <property type="match status" value="2"/>
</dbReference>
<keyword evidence="8" id="KW-1185">Reference proteome</keyword>
<evidence type="ECO:0000256" key="3">
    <source>
        <dbReference type="ARBA" id="ARBA00022833"/>
    </source>
</evidence>
<sequence length="205" mass="21614">MALSGTVKSYNPHKGWGFVECSGQDIFLNKKELKGFCVSTGNQVQFTVAQGERGSQATDVTVLVAPAEASYFGEIKSFNQMKGYGFISCEAFPGQDIFVLRSELPGGFGPEGGHCRFKVTTEEKGPSAKEVQLLGAAGNQVQQMTQMMGFGGGYGGGFGGKGGGMPWGPYSGGKGGGKGKSDDNTCWDFKKTGACPRGTECKFQH</sequence>
<dbReference type="OrthoDB" id="419052at2759"/>
<keyword evidence="1 4" id="KW-0479">Metal-binding</keyword>
<evidence type="ECO:0000256" key="1">
    <source>
        <dbReference type="ARBA" id="ARBA00022723"/>
    </source>
</evidence>
<dbReference type="GO" id="GO:0008270">
    <property type="term" value="F:zinc ion binding"/>
    <property type="evidence" value="ECO:0007669"/>
    <property type="project" value="UniProtKB-KW"/>
</dbReference>
<dbReference type="SUPFAM" id="SSF90229">
    <property type="entry name" value="CCCH zinc finger"/>
    <property type="match status" value="1"/>
</dbReference>
<dbReference type="InterPro" id="IPR002059">
    <property type="entry name" value="CSP_DNA-bd"/>
</dbReference>
<dbReference type="Gene3D" id="2.40.50.140">
    <property type="entry name" value="Nucleic acid-binding proteins"/>
    <property type="match status" value="2"/>
</dbReference>
<dbReference type="Proteomes" id="UP000654075">
    <property type="component" value="Unassembled WGS sequence"/>
</dbReference>
<gene>
    <name evidence="7" type="ORF">PGLA1383_LOCUS10820</name>
</gene>
<dbReference type="InterPro" id="IPR012340">
    <property type="entry name" value="NA-bd_OB-fold"/>
</dbReference>
<dbReference type="PANTHER" id="PTHR11544">
    <property type="entry name" value="COLD SHOCK DOMAIN CONTAINING PROTEINS"/>
    <property type="match status" value="1"/>
</dbReference>
<dbReference type="GO" id="GO:0003676">
    <property type="term" value="F:nucleic acid binding"/>
    <property type="evidence" value="ECO:0007669"/>
    <property type="project" value="InterPro"/>
</dbReference>
<organism evidence="7 8">
    <name type="scientific">Polarella glacialis</name>
    <name type="common">Dinoflagellate</name>
    <dbReference type="NCBI Taxonomy" id="89957"/>
    <lineage>
        <taxon>Eukaryota</taxon>
        <taxon>Sar</taxon>
        <taxon>Alveolata</taxon>
        <taxon>Dinophyceae</taxon>
        <taxon>Suessiales</taxon>
        <taxon>Suessiaceae</taxon>
        <taxon>Polarella</taxon>
    </lineage>
</organism>
<dbReference type="InterPro" id="IPR000571">
    <property type="entry name" value="Znf_CCCH"/>
</dbReference>
<name>A0A813DU05_POLGL</name>
<dbReference type="EMBL" id="CAJNNV010005508">
    <property type="protein sequence ID" value="CAE8592163.1"/>
    <property type="molecule type" value="Genomic_DNA"/>
</dbReference>
<feature type="domain" description="CSD" evidence="6">
    <location>
        <begin position="2"/>
        <end position="62"/>
    </location>
</feature>
<keyword evidence="2 4" id="KW-0863">Zinc-finger</keyword>
<evidence type="ECO:0000259" key="5">
    <source>
        <dbReference type="PROSITE" id="PS50103"/>
    </source>
</evidence>
<dbReference type="SUPFAM" id="SSF50249">
    <property type="entry name" value="Nucleic acid-binding proteins"/>
    <property type="match status" value="2"/>
</dbReference>
<dbReference type="PROSITE" id="PS51857">
    <property type="entry name" value="CSD_2"/>
    <property type="match status" value="2"/>
</dbReference>
<dbReference type="InterPro" id="IPR036855">
    <property type="entry name" value="Znf_CCCH_sf"/>
</dbReference>
<feature type="domain" description="CSD" evidence="6">
    <location>
        <begin position="70"/>
        <end position="133"/>
    </location>
</feature>
<feature type="zinc finger region" description="C3H1-type" evidence="4">
    <location>
        <begin position="180"/>
        <end position="205"/>
    </location>
</feature>
<dbReference type="InterPro" id="IPR050181">
    <property type="entry name" value="Cold_shock_domain"/>
</dbReference>
<evidence type="ECO:0000256" key="4">
    <source>
        <dbReference type="PROSITE-ProRule" id="PRU00723"/>
    </source>
</evidence>
<dbReference type="Pfam" id="PF00313">
    <property type="entry name" value="CSD"/>
    <property type="match status" value="2"/>
</dbReference>
<accession>A0A813DU05</accession>
<evidence type="ECO:0000256" key="2">
    <source>
        <dbReference type="ARBA" id="ARBA00022771"/>
    </source>
</evidence>
<comment type="caution">
    <text evidence="7">The sequence shown here is derived from an EMBL/GenBank/DDBJ whole genome shotgun (WGS) entry which is preliminary data.</text>
</comment>
<evidence type="ECO:0000313" key="8">
    <source>
        <dbReference type="Proteomes" id="UP000654075"/>
    </source>
</evidence>
<evidence type="ECO:0008006" key="9">
    <source>
        <dbReference type="Google" id="ProtNLM"/>
    </source>
</evidence>
<proteinExistence type="predicted"/>
<dbReference type="AlphaFoldDB" id="A0A813DU05"/>
<dbReference type="InterPro" id="IPR011129">
    <property type="entry name" value="CSD"/>
</dbReference>